<dbReference type="NCBIfam" id="TIGR02532">
    <property type="entry name" value="IV_pilin_GFxxxE"/>
    <property type="match status" value="1"/>
</dbReference>
<protein>
    <submittedName>
        <fullName evidence="3">Prepilin-type N-terminal cleavage/methylation domain-containing protein</fullName>
    </submittedName>
</protein>
<organism evidence="3 4">
    <name type="scientific">Acetoanaerobium noterae</name>
    <dbReference type="NCBI Taxonomy" id="745369"/>
    <lineage>
        <taxon>Bacteria</taxon>
        <taxon>Bacillati</taxon>
        <taxon>Bacillota</taxon>
        <taxon>Clostridia</taxon>
        <taxon>Peptostreptococcales</taxon>
        <taxon>Filifactoraceae</taxon>
        <taxon>Acetoanaerobium</taxon>
    </lineage>
</organism>
<dbReference type="SUPFAM" id="SSF54523">
    <property type="entry name" value="Pili subunits"/>
    <property type="match status" value="1"/>
</dbReference>
<keyword evidence="1" id="KW-1133">Transmembrane helix</keyword>
<reference evidence="4" key="1">
    <citation type="submission" date="2017-02" db="EMBL/GenBank/DDBJ databases">
        <authorList>
            <person name="Varghese N."/>
            <person name="Submissions S."/>
        </authorList>
    </citation>
    <scope>NUCLEOTIDE SEQUENCE [LARGE SCALE GENOMIC DNA]</scope>
    <source>
        <strain evidence="4">ATCC 35199</strain>
    </source>
</reference>
<dbReference type="AlphaFoldDB" id="A0A1T5ASD1"/>
<dbReference type="InterPro" id="IPR045584">
    <property type="entry name" value="Pilin-like"/>
</dbReference>
<dbReference type="InterPro" id="IPR046780">
    <property type="entry name" value="aBig_2"/>
</dbReference>
<evidence type="ECO:0000313" key="3">
    <source>
        <dbReference type="EMBL" id="SKB37769.1"/>
    </source>
</evidence>
<dbReference type="EMBL" id="FUYN01000002">
    <property type="protein sequence ID" value="SKB37769.1"/>
    <property type="molecule type" value="Genomic_DNA"/>
</dbReference>
<accession>A0A1T5ASD1</accession>
<sequence length="388" mass="42697">MIDNKNKSGFTLMELVIVIAILGVVLSIASSYFSFGTKIFSKGGNRADVQASARLASIQISEELRTAKTAELLTTKPSLPISSGDKFNYIYIDGNKIMYRDSNNVIRELFHSDDVYDLSLIFSKEGRTGVNFTIDMKVKENQYQIDSGVEALNIISTDQIKPDIATGTYVAIRYSNPIADAKEIVRLDSLLLDLYDVNKFLGDPNNMVLKEPTSAPNQITLPTKGLNGSTITWSNSPGNIDSTGKVYRPGFLDNDVIVNLTPTVKFGVESATLTPFKVKVEKLKELNFDINEPIYPSAMYVNFNQPFSHQILVTGGNPGYKFTTSSQLPVGVTLTEDGLLSGTIPYTSSELNIQEEYDIIVTVKDSHIEIGGVLAPNEKTETYKLVVN</sequence>
<name>A0A1T5ASD1_9FIRM</name>
<evidence type="ECO:0000259" key="2">
    <source>
        <dbReference type="Pfam" id="PF20578"/>
    </source>
</evidence>
<dbReference type="Pfam" id="PF20578">
    <property type="entry name" value="aBig_2"/>
    <property type="match status" value="1"/>
</dbReference>
<dbReference type="InterPro" id="IPR012902">
    <property type="entry name" value="N_methyl_site"/>
</dbReference>
<gene>
    <name evidence="3" type="ORF">SAMN02745120_1140</name>
</gene>
<evidence type="ECO:0000313" key="4">
    <source>
        <dbReference type="Proteomes" id="UP000243406"/>
    </source>
</evidence>
<feature type="transmembrane region" description="Helical" evidence="1">
    <location>
        <begin position="12"/>
        <end position="33"/>
    </location>
</feature>
<dbReference type="Pfam" id="PF07963">
    <property type="entry name" value="N_methyl"/>
    <property type="match status" value="1"/>
</dbReference>
<keyword evidence="1" id="KW-0812">Transmembrane</keyword>
<evidence type="ECO:0000256" key="1">
    <source>
        <dbReference type="SAM" id="Phobius"/>
    </source>
</evidence>
<proteinExistence type="predicted"/>
<dbReference type="Proteomes" id="UP000243406">
    <property type="component" value="Unassembled WGS sequence"/>
</dbReference>
<dbReference type="RefSeq" id="WP_079589056.1">
    <property type="nucleotide sequence ID" value="NZ_FUYN01000002.1"/>
</dbReference>
<keyword evidence="4" id="KW-1185">Reference proteome</keyword>
<keyword evidence="1" id="KW-0472">Membrane</keyword>
<dbReference type="OrthoDB" id="9757939at2"/>
<feature type="domain" description="Atrophied bacterial Ig" evidence="2">
    <location>
        <begin position="216"/>
        <end position="282"/>
    </location>
</feature>